<feature type="chain" id="PRO_5024282406" description="Surface layer protein A domain-containing protein" evidence="1">
    <location>
        <begin position="29"/>
        <end position="240"/>
    </location>
</feature>
<evidence type="ECO:0000313" key="2">
    <source>
        <dbReference type="EMBL" id="MQS52640.1"/>
    </source>
</evidence>
<evidence type="ECO:0000313" key="3">
    <source>
        <dbReference type="Proteomes" id="UP000380386"/>
    </source>
</evidence>
<dbReference type="AlphaFoldDB" id="A0A5P0ZHW0"/>
<feature type="signal peptide" evidence="1">
    <location>
        <begin position="1"/>
        <end position="28"/>
    </location>
</feature>
<dbReference type="Proteomes" id="UP000380386">
    <property type="component" value="Unassembled WGS sequence"/>
</dbReference>
<name>A0A5P0ZHW0_9LACO</name>
<gene>
    <name evidence="2" type="ORF">FHL02_06360</name>
</gene>
<dbReference type="EMBL" id="VDFM01000006">
    <property type="protein sequence ID" value="MQS52640.1"/>
    <property type="molecule type" value="Genomic_DNA"/>
</dbReference>
<organism evidence="2 3">
    <name type="scientific">Companilactobacillus mishanensis</name>
    <dbReference type="NCBI Taxonomy" id="2486008"/>
    <lineage>
        <taxon>Bacteria</taxon>
        <taxon>Bacillati</taxon>
        <taxon>Bacillota</taxon>
        <taxon>Bacilli</taxon>
        <taxon>Lactobacillales</taxon>
        <taxon>Lactobacillaceae</taxon>
        <taxon>Companilactobacillus</taxon>
    </lineage>
</organism>
<dbReference type="OrthoDB" id="2288009at2"/>
<dbReference type="RefSeq" id="WP_153383134.1">
    <property type="nucleotide sequence ID" value="NZ_VDFM01000006.1"/>
</dbReference>
<accession>A0A5P0ZHW0</accession>
<proteinExistence type="predicted"/>
<reference evidence="2 3" key="1">
    <citation type="journal article" date="2019" name="Syst. Appl. Microbiol.">
        <title>Polyphasic characterization of two novel Lactobacillus spp. isolated from blown salami packages: Description of Lactobacillus halodurans sp. nov. and Lactobacillus salsicarnum sp. nov.</title>
        <authorList>
            <person name="Schuster J.A."/>
            <person name="Klingl A."/>
            <person name="Vogel R.F."/>
            <person name="Ehrmann M.A."/>
        </authorList>
    </citation>
    <scope>NUCLEOTIDE SEQUENCE [LARGE SCALE GENOMIC DNA]</scope>
    <source>
        <strain evidence="2 3">TMW 1.2118</strain>
    </source>
</reference>
<evidence type="ECO:0000256" key="1">
    <source>
        <dbReference type="SAM" id="SignalP"/>
    </source>
</evidence>
<sequence>MKNKKALLFCGLAIAGLSMFMNTTPASASGVAVTFDTPVTHLFTDQGETIAIRGLGPNTGWVVGKTINVNDETMYQVSTSEYVKASEVTFSDNSQNNNNSGLTVHTPLQDAPIFNDETNDTDGSIAWNVPYKVNRAVINQYGFTYYQVSAHGWVMDGLVYPSTTAGNVEYSADFNPISNVIGADEVRSALEDMGCDSSALADIPDTYLQSEYVLSNYAGHDLGDLYRQVSNKYPSIGGNE</sequence>
<evidence type="ECO:0008006" key="4">
    <source>
        <dbReference type="Google" id="ProtNLM"/>
    </source>
</evidence>
<comment type="caution">
    <text evidence="2">The sequence shown here is derived from an EMBL/GenBank/DDBJ whole genome shotgun (WGS) entry which is preliminary data.</text>
</comment>
<protein>
    <recommendedName>
        <fullName evidence="4">Surface layer protein A domain-containing protein</fullName>
    </recommendedName>
</protein>
<keyword evidence="1" id="KW-0732">Signal</keyword>